<evidence type="ECO:0000256" key="8">
    <source>
        <dbReference type="PIRSR" id="PIRSR000077-4"/>
    </source>
</evidence>
<dbReference type="GO" id="GO:0015035">
    <property type="term" value="F:protein-disulfide reductase activity"/>
    <property type="evidence" value="ECO:0007669"/>
    <property type="project" value="InterPro"/>
</dbReference>
<evidence type="ECO:0000256" key="2">
    <source>
        <dbReference type="ARBA" id="ARBA00022448"/>
    </source>
</evidence>
<dbReference type="InterPro" id="IPR013766">
    <property type="entry name" value="Thioredoxin_domain"/>
</dbReference>
<evidence type="ECO:0000313" key="11">
    <source>
        <dbReference type="Proteomes" id="UP000748308"/>
    </source>
</evidence>
<evidence type="ECO:0000256" key="4">
    <source>
        <dbReference type="ARBA" id="ARBA00023157"/>
    </source>
</evidence>
<organism evidence="10 11">
    <name type="scientific">Eiseniibacteriota bacterium</name>
    <dbReference type="NCBI Taxonomy" id="2212470"/>
    <lineage>
        <taxon>Bacteria</taxon>
        <taxon>Candidatus Eiseniibacteriota</taxon>
    </lineage>
</organism>
<dbReference type="GO" id="GO:0005829">
    <property type="term" value="C:cytosol"/>
    <property type="evidence" value="ECO:0007669"/>
    <property type="project" value="TreeGrafter"/>
</dbReference>
<name>A0A938BN01_UNCEI</name>
<feature type="domain" description="Thioredoxin" evidence="9">
    <location>
        <begin position="1"/>
        <end position="106"/>
    </location>
</feature>
<dbReference type="CDD" id="cd02947">
    <property type="entry name" value="TRX_family"/>
    <property type="match status" value="1"/>
</dbReference>
<dbReference type="EMBL" id="VGIY01000387">
    <property type="protein sequence ID" value="MBM3318524.1"/>
    <property type="molecule type" value="Genomic_DNA"/>
</dbReference>
<dbReference type="FunFam" id="3.40.30.10:FF:000001">
    <property type="entry name" value="Thioredoxin"/>
    <property type="match status" value="1"/>
</dbReference>
<dbReference type="InterPro" id="IPR005746">
    <property type="entry name" value="Thioredoxin"/>
</dbReference>
<feature type="site" description="Contributes to redox potential value" evidence="7">
    <location>
        <position position="33"/>
    </location>
</feature>
<evidence type="ECO:0000256" key="5">
    <source>
        <dbReference type="ARBA" id="ARBA00023284"/>
    </source>
</evidence>
<protein>
    <recommendedName>
        <fullName evidence="6">Thioredoxin</fullName>
    </recommendedName>
</protein>
<dbReference type="PRINTS" id="PR00421">
    <property type="entry name" value="THIOREDOXIN"/>
</dbReference>
<evidence type="ECO:0000256" key="7">
    <source>
        <dbReference type="PIRSR" id="PIRSR000077-1"/>
    </source>
</evidence>
<evidence type="ECO:0000256" key="3">
    <source>
        <dbReference type="ARBA" id="ARBA00022982"/>
    </source>
</evidence>
<dbReference type="Gene3D" id="3.40.30.10">
    <property type="entry name" value="Glutaredoxin"/>
    <property type="match status" value="1"/>
</dbReference>
<evidence type="ECO:0000259" key="9">
    <source>
        <dbReference type="PROSITE" id="PS51352"/>
    </source>
</evidence>
<proteinExistence type="inferred from homology"/>
<feature type="site" description="Contributes to redox potential value" evidence="7">
    <location>
        <position position="32"/>
    </location>
</feature>
<evidence type="ECO:0000256" key="6">
    <source>
        <dbReference type="PIRNR" id="PIRNR000077"/>
    </source>
</evidence>
<dbReference type="PANTHER" id="PTHR45663:SF11">
    <property type="entry name" value="GEO12009P1"/>
    <property type="match status" value="1"/>
</dbReference>
<dbReference type="PROSITE" id="PS51352">
    <property type="entry name" value="THIOREDOXIN_2"/>
    <property type="match status" value="1"/>
</dbReference>
<feature type="active site" description="Nucleophile" evidence="7">
    <location>
        <position position="34"/>
    </location>
</feature>
<dbReference type="GO" id="GO:0045454">
    <property type="term" value="P:cell redox homeostasis"/>
    <property type="evidence" value="ECO:0007669"/>
    <property type="project" value="TreeGrafter"/>
</dbReference>
<dbReference type="InterPro" id="IPR036249">
    <property type="entry name" value="Thioredoxin-like_sf"/>
</dbReference>
<dbReference type="Pfam" id="PF00085">
    <property type="entry name" value="Thioredoxin"/>
    <property type="match status" value="1"/>
</dbReference>
<evidence type="ECO:0000313" key="10">
    <source>
        <dbReference type="EMBL" id="MBM3318524.1"/>
    </source>
</evidence>
<keyword evidence="3" id="KW-0249">Electron transport</keyword>
<dbReference type="Proteomes" id="UP000748308">
    <property type="component" value="Unassembled WGS sequence"/>
</dbReference>
<keyword evidence="2" id="KW-0813">Transport</keyword>
<dbReference type="PIRSF" id="PIRSF000077">
    <property type="entry name" value="Thioredoxin"/>
    <property type="match status" value="1"/>
</dbReference>
<evidence type="ECO:0000256" key="1">
    <source>
        <dbReference type="ARBA" id="ARBA00008987"/>
    </source>
</evidence>
<feature type="disulfide bond" description="Redox-active" evidence="8">
    <location>
        <begin position="31"/>
        <end position="34"/>
    </location>
</feature>
<keyword evidence="5 8" id="KW-0676">Redox-active center</keyword>
<feature type="site" description="Deprotonates C-terminal active site Cys" evidence="7">
    <location>
        <position position="25"/>
    </location>
</feature>
<dbReference type="PANTHER" id="PTHR45663">
    <property type="entry name" value="GEO12009P1"/>
    <property type="match status" value="1"/>
</dbReference>
<reference evidence="10" key="1">
    <citation type="submission" date="2019-03" db="EMBL/GenBank/DDBJ databases">
        <title>Lake Tanganyika Metagenome-Assembled Genomes (MAGs).</title>
        <authorList>
            <person name="Tran P."/>
        </authorList>
    </citation>
    <scope>NUCLEOTIDE SEQUENCE</scope>
    <source>
        <strain evidence="10">M_DeepCast_400m_m2_100</strain>
    </source>
</reference>
<comment type="caution">
    <text evidence="10">The sequence shown here is derived from an EMBL/GenBank/DDBJ whole genome shotgun (WGS) entry which is preliminary data.</text>
</comment>
<feature type="active site" description="Nucleophile" evidence="7">
    <location>
        <position position="31"/>
    </location>
</feature>
<comment type="similarity">
    <text evidence="1 6">Belongs to the thioredoxin family.</text>
</comment>
<dbReference type="SUPFAM" id="SSF52833">
    <property type="entry name" value="Thioredoxin-like"/>
    <property type="match status" value="1"/>
</dbReference>
<accession>A0A938BN01</accession>
<sequence>MAMVHVDDANFATEIEQAEGLALVDFSAAWCQPCKKLEPILEELGGSYEGRAIVAHCDVAKAPKTAQRFGVMSVPTVLFFKQGQIIDRFVGLQPRDKIVLMIDKHL</sequence>
<gene>
    <name evidence="10" type="ORF">FJY75_11795</name>
</gene>
<dbReference type="AlphaFoldDB" id="A0A938BN01"/>
<keyword evidence="4 8" id="KW-1015">Disulfide bond</keyword>